<evidence type="ECO:0000256" key="7">
    <source>
        <dbReference type="ARBA" id="ARBA00023136"/>
    </source>
</evidence>
<evidence type="ECO:0000259" key="9">
    <source>
        <dbReference type="Pfam" id="PF13231"/>
    </source>
</evidence>
<name>A0A2M7QK36_9BACT</name>
<sequence>MPLFDKNISTIYNVMEVASNDNNLPNFSKIKTAREQNIYFNTLYKSTPLTYQAHHPPLYHFLGSLLFRISDTLFHNLIFIYYSVRLISTAFYFLTIYVVWHISIQLIKNKKIADYLTVVFAINPVALKMGIAINPDIAATALALSILLAFLAVRKKAITKDFLILITVFLTIGTYVKFQNIVFFPFAFLVFLLRGVQEKKVRTYIIKGFMVCLSGLMLFLPWMIHSYITTQSITPSSVVYTFFCTQNNPQFTWYVIPFQALLEFRHPISHFAGFVGWGEPYPFKPFFIMYTIIFSLFLVLGIMKTITSKQKEWITYLIPHMTFILLFFLGVSLTYKINRYSCDIQGRYLLTALFPFFLLIFQGISSIFKTKRETVAHIMFLFSIWQFLFILCYVLIPRYYV</sequence>
<feature type="transmembrane region" description="Helical" evidence="8">
    <location>
        <begin position="374"/>
        <end position="396"/>
    </location>
</feature>
<gene>
    <name evidence="10" type="ORF">COY87_01770</name>
</gene>
<dbReference type="Proteomes" id="UP000229401">
    <property type="component" value="Unassembled WGS sequence"/>
</dbReference>
<evidence type="ECO:0000256" key="1">
    <source>
        <dbReference type="ARBA" id="ARBA00004651"/>
    </source>
</evidence>
<feature type="domain" description="Glycosyltransferase RgtA/B/C/D-like" evidence="9">
    <location>
        <begin position="55"/>
        <end position="225"/>
    </location>
</feature>
<organism evidence="10 11">
    <name type="scientific">Candidatus Roizmanbacteria bacterium CG_4_10_14_0_8_um_filter_33_9</name>
    <dbReference type="NCBI Taxonomy" id="1974826"/>
    <lineage>
        <taxon>Bacteria</taxon>
        <taxon>Candidatus Roizmaniibacteriota</taxon>
    </lineage>
</organism>
<feature type="transmembrane region" description="Helical" evidence="8">
    <location>
        <begin position="137"/>
        <end position="153"/>
    </location>
</feature>
<feature type="transmembrane region" description="Helical" evidence="8">
    <location>
        <begin position="204"/>
        <end position="224"/>
    </location>
</feature>
<dbReference type="EMBL" id="PFLI01000062">
    <property type="protein sequence ID" value="PIY72291.1"/>
    <property type="molecule type" value="Genomic_DNA"/>
</dbReference>
<feature type="transmembrane region" description="Helical" evidence="8">
    <location>
        <begin position="287"/>
        <end position="307"/>
    </location>
</feature>
<feature type="transmembrane region" description="Helical" evidence="8">
    <location>
        <begin position="79"/>
        <end position="100"/>
    </location>
</feature>
<feature type="transmembrane region" description="Helical" evidence="8">
    <location>
        <begin position="313"/>
        <end position="335"/>
    </location>
</feature>
<evidence type="ECO:0000256" key="3">
    <source>
        <dbReference type="ARBA" id="ARBA00022676"/>
    </source>
</evidence>
<dbReference type="GO" id="GO:0009103">
    <property type="term" value="P:lipopolysaccharide biosynthetic process"/>
    <property type="evidence" value="ECO:0007669"/>
    <property type="project" value="UniProtKB-ARBA"/>
</dbReference>
<keyword evidence="5 8" id="KW-0812">Transmembrane</keyword>
<evidence type="ECO:0000256" key="5">
    <source>
        <dbReference type="ARBA" id="ARBA00022692"/>
    </source>
</evidence>
<protein>
    <recommendedName>
        <fullName evidence="9">Glycosyltransferase RgtA/B/C/D-like domain-containing protein</fullName>
    </recommendedName>
</protein>
<keyword evidence="4" id="KW-0808">Transferase</keyword>
<evidence type="ECO:0000256" key="6">
    <source>
        <dbReference type="ARBA" id="ARBA00022989"/>
    </source>
</evidence>
<keyword evidence="2" id="KW-1003">Cell membrane</keyword>
<dbReference type="PANTHER" id="PTHR33908">
    <property type="entry name" value="MANNOSYLTRANSFERASE YKCB-RELATED"/>
    <property type="match status" value="1"/>
</dbReference>
<dbReference type="InterPro" id="IPR050297">
    <property type="entry name" value="LipidA_mod_glycosyltrf_83"/>
</dbReference>
<comment type="subcellular location">
    <subcellularLocation>
        <location evidence="1">Cell membrane</location>
        <topology evidence="1">Multi-pass membrane protein</topology>
    </subcellularLocation>
</comment>
<proteinExistence type="predicted"/>
<keyword evidence="7 8" id="KW-0472">Membrane</keyword>
<reference evidence="11" key="1">
    <citation type="submission" date="2017-09" db="EMBL/GenBank/DDBJ databases">
        <title>Depth-based differentiation of microbial function through sediment-hosted aquifers and enrichment of novel symbionts in the deep terrestrial subsurface.</title>
        <authorList>
            <person name="Probst A.J."/>
            <person name="Ladd B."/>
            <person name="Jarett J.K."/>
            <person name="Geller-Mcgrath D.E."/>
            <person name="Sieber C.M.K."/>
            <person name="Emerson J.B."/>
            <person name="Anantharaman K."/>
            <person name="Thomas B.C."/>
            <person name="Malmstrom R."/>
            <person name="Stieglmeier M."/>
            <person name="Klingl A."/>
            <person name="Woyke T."/>
            <person name="Ryan C.M."/>
            <person name="Banfield J.F."/>
        </authorList>
    </citation>
    <scope>NUCLEOTIDE SEQUENCE [LARGE SCALE GENOMIC DNA]</scope>
</reference>
<evidence type="ECO:0000313" key="11">
    <source>
        <dbReference type="Proteomes" id="UP000229401"/>
    </source>
</evidence>
<evidence type="ECO:0000313" key="10">
    <source>
        <dbReference type="EMBL" id="PIY72291.1"/>
    </source>
</evidence>
<dbReference type="PANTHER" id="PTHR33908:SF11">
    <property type="entry name" value="MEMBRANE PROTEIN"/>
    <property type="match status" value="1"/>
</dbReference>
<evidence type="ECO:0000256" key="4">
    <source>
        <dbReference type="ARBA" id="ARBA00022679"/>
    </source>
</evidence>
<keyword evidence="3" id="KW-0328">Glycosyltransferase</keyword>
<dbReference type="Pfam" id="PF13231">
    <property type="entry name" value="PMT_2"/>
    <property type="match status" value="1"/>
</dbReference>
<dbReference type="GO" id="GO:0005886">
    <property type="term" value="C:plasma membrane"/>
    <property type="evidence" value="ECO:0007669"/>
    <property type="project" value="UniProtKB-SubCell"/>
</dbReference>
<dbReference type="GO" id="GO:0016763">
    <property type="term" value="F:pentosyltransferase activity"/>
    <property type="evidence" value="ECO:0007669"/>
    <property type="project" value="TreeGrafter"/>
</dbReference>
<accession>A0A2M7QK36</accession>
<dbReference type="InterPro" id="IPR038731">
    <property type="entry name" value="RgtA/B/C-like"/>
</dbReference>
<keyword evidence="6 8" id="KW-1133">Transmembrane helix</keyword>
<dbReference type="AlphaFoldDB" id="A0A2M7QK36"/>
<comment type="caution">
    <text evidence="10">The sequence shown here is derived from an EMBL/GenBank/DDBJ whole genome shotgun (WGS) entry which is preliminary data.</text>
</comment>
<evidence type="ECO:0000256" key="8">
    <source>
        <dbReference type="SAM" id="Phobius"/>
    </source>
</evidence>
<feature type="transmembrane region" description="Helical" evidence="8">
    <location>
        <begin position="162"/>
        <end position="192"/>
    </location>
</feature>
<evidence type="ECO:0000256" key="2">
    <source>
        <dbReference type="ARBA" id="ARBA00022475"/>
    </source>
</evidence>
<feature type="transmembrane region" description="Helical" evidence="8">
    <location>
        <begin position="347"/>
        <end position="368"/>
    </location>
</feature>